<dbReference type="RefSeq" id="WP_189610396.1">
    <property type="nucleotide sequence ID" value="NZ_BMXR01000008.1"/>
</dbReference>
<reference evidence="1" key="1">
    <citation type="journal article" date="2014" name="Int. J. Syst. Evol. Microbiol.">
        <title>Complete genome sequence of Corynebacterium casei LMG S-19264T (=DSM 44701T), isolated from a smear-ripened cheese.</title>
        <authorList>
            <consortium name="US DOE Joint Genome Institute (JGI-PGF)"/>
            <person name="Walter F."/>
            <person name="Albersmeier A."/>
            <person name="Kalinowski J."/>
            <person name="Ruckert C."/>
        </authorList>
    </citation>
    <scope>NUCLEOTIDE SEQUENCE</scope>
    <source>
        <strain evidence="1">KCTC 22169</strain>
    </source>
</reference>
<sequence length="140" mass="15471">MTTFDLTSFDDFLNLAQRQDEPQRLLLVFTRPELPNGHTAEQADRFALGEGGHLAPVVCVDKDPRELKSFTALAAESRQIEQDWAVLFAAALIGQGDEPPTDEQTDQALDQMVEAIRTGRVSNFLVFDHQGQVLSLESSG</sequence>
<comment type="caution">
    <text evidence="1">The sequence shown here is derived from an EMBL/GenBank/DDBJ whole genome shotgun (WGS) entry which is preliminary data.</text>
</comment>
<name>A0A918KH11_9GAMM</name>
<organism evidence="1 2">
    <name type="scientific">Saccharospirillum salsuginis</name>
    <dbReference type="NCBI Taxonomy" id="418750"/>
    <lineage>
        <taxon>Bacteria</taxon>
        <taxon>Pseudomonadati</taxon>
        <taxon>Pseudomonadota</taxon>
        <taxon>Gammaproteobacteria</taxon>
        <taxon>Oceanospirillales</taxon>
        <taxon>Saccharospirillaceae</taxon>
        <taxon>Saccharospirillum</taxon>
    </lineage>
</organism>
<evidence type="ECO:0000313" key="1">
    <source>
        <dbReference type="EMBL" id="GGX61332.1"/>
    </source>
</evidence>
<keyword evidence="2" id="KW-1185">Reference proteome</keyword>
<protein>
    <submittedName>
        <fullName evidence="1">Uncharacterized protein</fullName>
    </submittedName>
</protein>
<evidence type="ECO:0000313" key="2">
    <source>
        <dbReference type="Proteomes" id="UP000626148"/>
    </source>
</evidence>
<gene>
    <name evidence="1" type="ORF">GCM10007392_31490</name>
</gene>
<reference evidence="1" key="2">
    <citation type="submission" date="2020-09" db="EMBL/GenBank/DDBJ databases">
        <authorList>
            <person name="Sun Q."/>
            <person name="Kim S."/>
        </authorList>
    </citation>
    <scope>NUCLEOTIDE SEQUENCE</scope>
    <source>
        <strain evidence="1">KCTC 22169</strain>
    </source>
</reference>
<proteinExistence type="predicted"/>
<accession>A0A918KH11</accession>
<dbReference type="Proteomes" id="UP000626148">
    <property type="component" value="Unassembled WGS sequence"/>
</dbReference>
<dbReference type="AlphaFoldDB" id="A0A918KH11"/>
<dbReference type="EMBL" id="BMXR01000008">
    <property type="protein sequence ID" value="GGX61332.1"/>
    <property type="molecule type" value="Genomic_DNA"/>
</dbReference>